<proteinExistence type="predicted"/>
<dbReference type="Proteomes" id="UP000008698">
    <property type="component" value="Unassembled WGS sequence"/>
</dbReference>
<name>C9SW51_VERA1</name>
<feature type="compositionally biased region" description="Basic and acidic residues" evidence="1">
    <location>
        <begin position="1"/>
        <end position="22"/>
    </location>
</feature>
<gene>
    <name evidence="2" type="ORF">VDBG_09126</name>
</gene>
<accession>C9SW51</accession>
<dbReference type="HOGENOM" id="CLU_059402_2_1_1"/>
<feature type="compositionally biased region" description="Basic residues" evidence="1">
    <location>
        <begin position="23"/>
        <end position="38"/>
    </location>
</feature>
<feature type="compositionally biased region" description="Gly residues" evidence="1">
    <location>
        <begin position="44"/>
        <end position="61"/>
    </location>
</feature>
<evidence type="ECO:0000313" key="3">
    <source>
        <dbReference type="Proteomes" id="UP000008698"/>
    </source>
</evidence>
<evidence type="ECO:0000313" key="2">
    <source>
        <dbReference type="EMBL" id="EEY23016.1"/>
    </source>
</evidence>
<dbReference type="AlphaFoldDB" id="C9SW51"/>
<sequence>MSSRSRDTKYASEEEGREEAPRQRRSRKDKTKSKRKSKRSESEQGGGGPLGGLGGLGGLDGAGDTVSGLANGATGALGGIAGGGVSYLRPLPVPLAFDLPPTTFVIRTPSPSYRPCSYQVSSQKDGLAVQASTSKTVQMG</sequence>
<evidence type="ECO:0000256" key="1">
    <source>
        <dbReference type="SAM" id="MobiDB-lite"/>
    </source>
</evidence>
<dbReference type="RefSeq" id="XP_003000631.1">
    <property type="nucleotide sequence ID" value="XM_003000585.1"/>
</dbReference>
<organism evidence="3">
    <name type="scientific">Verticillium alfalfae (strain VaMs.102 / ATCC MYA-4576 / FGSC 10136)</name>
    <name type="common">Verticillium wilt of alfalfa</name>
    <name type="synonym">Verticillium albo-atrum</name>
    <dbReference type="NCBI Taxonomy" id="526221"/>
    <lineage>
        <taxon>Eukaryota</taxon>
        <taxon>Fungi</taxon>
        <taxon>Dikarya</taxon>
        <taxon>Ascomycota</taxon>
        <taxon>Pezizomycotina</taxon>
        <taxon>Sordariomycetes</taxon>
        <taxon>Hypocreomycetidae</taxon>
        <taxon>Glomerellales</taxon>
        <taxon>Plectosphaerellaceae</taxon>
        <taxon>Verticillium</taxon>
    </lineage>
</organism>
<dbReference type="KEGG" id="val:VDBG_09126"/>
<feature type="region of interest" description="Disordered" evidence="1">
    <location>
        <begin position="1"/>
        <end position="75"/>
    </location>
</feature>
<reference evidence="3" key="1">
    <citation type="journal article" date="2011" name="PLoS Pathog.">
        <title>Comparative genomics yields insights into niche adaptation of plant vascular wilt pathogens.</title>
        <authorList>
            <person name="Klosterman S.J."/>
            <person name="Subbarao K.V."/>
            <person name="Kang S."/>
            <person name="Veronese P."/>
            <person name="Gold S.E."/>
            <person name="Thomma B.P.H.J."/>
            <person name="Chen Z."/>
            <person name="Henrissat B."/>
            <person name="Lee Y.-H."/>
            <person name="Park J."/>
            <person name="Garcia-Pedrajas M.D."/>
            <person name="Barbara D.J."/>
            <person name="Anchieta A."/>
            <person name="de Jonge R."/>
            <person name="Santhanam P."/>
            <person name="Maruthachalam K."/>
            <person name="Atallah Z."/>
            <person name="Amyotte S.G."/>
            <person name="Paz Z."/>
            <person name="Inderbitzin P."/>
            <person name="Hayes R.J."/>
            <person name="Heiman D.I."/>
            <person name="Young S."/>
            <person name="Zeng Q."/>
            <person name="Engels R."/>
            <person name="Galagan J."/>
            <person name="Cuomo C.A."/>
            <person name="Dobinson K.F."/>
            <person name="Ma L.-J."/>
        </authorList>
    </citation>
    <scope>NUCLEOTIDE SEQUENCE [LARGE SCALE GENOMIC DNA]</scope>
    <source>
        <strain evidence="3">VaMs.102 / ATCC MYA-4576 / FGSC 10136</strain>
    </source>
</reference>
<dbReference type="GeneID" id="9528341"/>
<keyword evidence="3" id="KW-1185">Reference proteome</keyword>
<protein>
    <submittedName>
        <fullName evidence="2">Predicted protein</fullName>
    </submittedName>
</protein>
<dbReference type="EMBL" id="DS985227">
    <property type="protein sequence ID" value="EEY23016.1"/>
    <property type="molecule type" value="Genomic_DNA"/>
</dbReference>